<gene>
    <name evidence="1" type="ORF">GCM10008066_00220</name>
</gene>
<keyword evidence="2" id="KW-1185">Reference proteome</keyword>
<evidence type="ECO:0000313" key="2">
    <source>
        <dbReference type="Proteomes" id="UP000642180"/>
    </source>
</evidence>
<dbReference type="RefSeq" id="WP_188379253.1">
    <property type="nucleotide sequence ID" value="NZ_BMDI01000001.1"/>
</dbReference>
<dbReference type="EMBL" id="BMDI01000001">
    <property type="protein sequence ID" value="GGI15702.1"/>
    <property type="molecule type" value="Genomic_DNA"/>
</dbReference>
<reference evidence="2" key="1">
    <citation type="journal article" date="2019" name="Int. J. Syst. Evol. Microbiol.">
        <title>The Global Catalogue of Microorganisms (GCM) 10K type strain sequencing project: providing services to taxonomists for standard genome sequencing and annotation.</title>
        <authorList>
            <consortium name="The Broad Institute Genomics Platform"/>
            <consortium name="The Broad Institute Genome Sequencing Center for Infectious Disease"/>
            <person name="Wu L."/>
            <person name="Ma J."/>
        </authorList>
    </citation>
    <scope>NUCLEOTIDE SEQUENCE [LARGE SCALE GENOMIC DNA]</scope>
    <source>
        <strain evidence="2">CCM 2767</strain>
    </source>
</reference>
<dbReference type="Proteomes" id="UP000642180">
    <property type="component" value="Unassembled WGS sequence"/>
</dbReference>
<accession>A0A8J3AJH8</accession>
<evidence type="ECO:0000313" key="1">
    <source>
        <dbReference type="EMBL" id="GGI15702.1"/>
    </source>
</evidence>
<organism evidence="1 2">
    <name type="scientific">Oxalicibacterium faecigallinarum</name>
    <dbReference type="NCBI Taxonomy" id="573741"/>
    <lineage>
        <taxon>Bacteria</taxon>
        <taxon>Pseudomonadati</taxon>
        <taxon>Pseudomonadota</taxon>
        <taxon>Betaproteobacteria</taxon>
        <taxon>Burkholderiales</taxon>
        <taxon>Oxalobacteraceae</taxon>
        <taxon>Oxalicibacterium</taxon>
    </lineage>
</organism>
<protein>
    <submittedName>
        <fullName evidence="1">Uncharacterized protein</fullName>
    </submittedName>
</protein>
<proteinExistence type="predicted"/>
<sequence>MDEAIWHCIWEAVLISRGFTKRQAHHIFFVRYGEGSIDVTKDPIKEAVRVILADQFCEGDTQHVWPHFTSTGLDGLPQQHWSA</sequence>
<name>A0A8J3AJH8_9BURK</name>
<comment type="caution">
    <text evidence="1">The sequence shown here is derived from an EMBL/GenBank/DDBJ whole genome shotgun (WGS) entry which is preliminary data.</text>
</comment>
<dbReference type="AlphaFoldDB" id="A0A8J3AJH8"/>